<keyword evidence="3" id="KW-1185">Reference proteome</keyword>
<proteinExistence type="predicted"/>
<dbReference type="InterPro" id="IPR033455">
    <property type="entry name" value="AbiEi_3_N"/>
</dbReference>
<dbReference type="KEGG" id="phm:PSMK_p00020"/>
<accession>I0IJC6</accession>
<dbReference type="Proteomes" id="UP000007881">
    <property type="component" value="Plasmid pPSMK1"/>
</dbReference>
<protein>
    <recommendedName>
        <fullName evidence="1">Transcriptional regulator AbiEi antitoxin N-terminal domain-containing protein</fullName>
    </recommendedName>
</protein>
<dbReference type="Pfam" id="PF17194">
    <property type="entry name" value="AbiEi_3_N"/>
    <property type="match status" value="1"/>
</dbReference>
<feature type="domain" description="Transcriptional regulator AbiEi antitoxin N-terminal" evidence="1">
    <location>
        <begin position="6"/>
        <end position="97"/>
    </location>
</feature>
<reference evidence="2 3" key="1">
    <citation type="submission" date="2012-02" db="EMBL/GenBank/DDBJ databases">
        <title>Complete genome sequence of Phycisphaera mikurensis NBRC 102666.</title>
        <authorList>
            <person name="Ankai A."/>
            <person name="Hosoyama A."/>
            <person name="Terui Y."/>
            <person name="Sekine M."/>
            <person name="Fukai R."/>
            <person name="Kato Y."/>
            <person name="Nakamura S."/>
            <person name="Yamada-Narita S."/>
            <person name="Kawakoshi A."/>
            <person name="Fukunaga Y."/>
            <person name="Yamazaki S."/>
            <person name="Fujita N."/>
        </authorList>
    </citation>
    <scope>NUCLEOTIDE SEQUENCE [LARGE SCALE GENOMIC DNA]</scope>
    <source>
        <strain evidence="3">NBRC 102666 / KCTC 22515 / FYK2301M01</strain>
        <plasmid evidence="2 3">pPSMK1</plasmid>
    </source>
</reference>
<dbReference type="HOGENOM" id="CLU_077664_2_0_0"/>
<name>I0IJC6_PHYMF</name>
<keyword evidence="2" id="KW-0614">Plasmid</keyword>
<evidence type="ECO:0000313" key="3">
    <source>
        <dbReference type="Proteomes" id="UP000007881"/>
    </source>
</evidence>
<organism evidence="2 3">
    <name type="scientific">Phycisphaera mikurensis (strain NBRC 102666 / KCTC 22515 / FYK2301M01)</name>
    <dbReference type="NCBI Taxonomy" id="1142394"/>
    <lineage>
        <taxon>Bacteria</taxon>
        <taxon>Pseudomonadati</taxon>
        <taxon>Planctomycetota</taxon>
        <taxon>Phycisphaerae</taxon>
        <taxon>Phycisphaerales</taxon>
        <taxon>Phycisphaeraceae</taxon>
        <taxon>Phycisphaera</taxon>
    </lineage>
</organism>
<dbReference type="RefSeq" id="WP_014438567.1">
    <property type="nucleotide sequence ID" value="NC_017081.1"/>
</dbReference>
<geneLocation type="plasmid" evidence="2 3">
    <name>pPSMK1</name>
</geneLocation>
<dbReference type="OrthoDB" id="1550938at2"/>
<evidence type="ECO:0000259" key="1">
    <source>
        <dbReference type="Pfam" id="PF17194"/>
    </source>
</evidence>
<dbReference type="EMBL" id="AP012339">
    <property type="protein sequence ID" value="BAM05364.1"/>
    <property type="molecule type" value="Genomic_DNA"/>
</dbReference>
<dbReference type="Pfam" id="PF11459">
    <property type="entry name" value="AbiEi_3"/>
    <property type="match status" value="1"/>
</dbReference>
<dbReference type="InterPro" id="IPR021561">
    <property type="entry name" value="AbiEi_3"/>
</dbReference>
<sequence length="267" mass="28542">MATREATHLQLLQQAGARGEPLAASHLRSLGISADLQQHYARSGWLERVDRGLFVRPGQEVRWPGVVQVLQRQLHLPVHIGSVAALMLRGRTHTLTLGEGAAGGVTLFGPPGVGVPAWLGRLHAAASLEVVRSSSLPAGGTDADAAGVETLAVEGFDLAVSSAERAILEAVLRFPEAVDAETLRHLIEGLVDLRPRRLAELLRACRLQRVVRVFLVLAERARHPWFRHLDLTGLGPGPGKVQVAGGGVYVPAQRVSVPAKLLGEDQP</sequence>
<gene>
    <name evidence="2" type="ordered locus">PSMK_p00020</name>
</gene>
<dbReference type="AlphaFoldDB" id="I0IJC6"/>
<evidence type="ECO:0000313" key="2">
    <source>
        <dbReference type="EMBL" id="BAM05364.1"/>
    </source>
</evidence>
<dbReference type="eggNOG" id="COG5340">
    <property type="taxonomic scope" value="Bacteria"/>
</dbReference>